<keyword evidence="3" id="KW-1185">Reference proteome</keyword>
<feature type="transmembrane region" description="Helical" evidence="1">
    <location>
        <begin position="141"/>
        <end position="162"/>
    </location>
</feature>
<keyword evidence="1" id="KW-0812">Transmembrane</keyword>
<evidence type="ECO:0000256" key="1">
    <source>
        <dbReference type="SAM" id="Phobius"/>
    </source>
</evidence>
<feature type="transmembrane region" description="Helical" evidence="1">
    <location>
        <begin position="20"/>
        <end position="42"/>
    </location>
</feature>
<keyword evidence="1" id="KW-0472">Membrane</keyword>
<evidence type="ECO:0000313" key="2">
    <source>
        <dbReference type="EMBL" id="KAK9829620.1"/>
    </source>
</evidence>
<sequence length="212" mass="23643">MWLSGVRLAFYHSQVPARLIVVLTIVALMVLYNVCVAALIRWRTRSSLEYLRHEAVKTMVSLVGATMAMVSVLLEEPGEMGLAGAPLPLMTIHAWIVPFYQLRVTTARTLHLFMYLNFLIMLLGRSWLASHYQAQLGPFSWGQVLTGLLTSVVAPLALSSVLEAGCRSAFLRDLRDRTRGQLPPPDLGPTWRRVLPSLGTQQGLMRAALAFW</sequence>
<organism evidence="2 3">
    <name type="scientific">[Myrmecia] bisecta</name>
    <dbReference type="NCBI Taxonomy" id="41462"/>
    <lineage>
        <taxon>Eukaryota</taxon>
        <taxon>Viridiplantae</taxon>
        <taxon>Chlorophyta</taxon>
        <taxon>core chlorophytes</taxon>
        <taxon>Trebouxiophyceae</taxon>
        <taxon>Trebouxiales</taxon>
        <taxon>Trebouxiaceae</taxon>
        <taxon>Myrmecia</taxon>
    </lineage>
</organism>
<comment type="caution">
    <text evidence="2">The sequence shown here is derived from an EMBL/GenBank/DDBJ whole genome shotgun (WGS) entry which is preliminary data.</text>
</comment>
<reference evidence="2 3" key="1">
    <citation type="journal article" date="2024" name="Nat. Commun.">
        <title>Phylogenomics reveals the evolutionary origins of lichenization in chlorophyte algae.</title>
        <authorList>
            <person name="Puginier C."/>
            <person name="Libourel C."/>
            <person name="Otte J."/>
            <person name="Skaloud P."/>
            <person name="Haon M."/>
            <person name="Grisel S."/>
            <person name="Petersen M."/>
            <person name="Berrin J.G."/>
            <person name="Delaux P.M."/>
            <person name="Dal Grande F."/>
            <person name="Keller J."/>
        </authorList>
    </citation>
    <scope>NUCLEOTIDE SEQUENCE [LARGE SCALE GENOMIC DNA]</scope>
    <source>
        <strain evidence="2 3">SAG 2043</strain>
    </source>
</reference>
<keyword evidence="1" id="KW-1133">Transmembrane helix</keyword>
<name>A0AAW1R6L1_9CHLO</name>
<feature type="transmembrane region" description="Helical" evidence="1">
    <location>
        <begin position="112"/>
        <end position="129"/>
    </location>
</feature>
<dbReference type="AlphaFoldDB" id="A0AAW1R6L1"/>
<evidence type="ECO:0000313" key="3">
    <source>
        <dbReference type="Proteomes" id="UP001489004"/>
    </source>
</evidence>
<dbReference type="EMBL" id="JALJOR010000001">
    <property type="protein sequence ID" value="KAK9829620.1"/>
    <property type="molecule type" value="Genomic_DNA"/>
</dbReference>
<gene>
    <name evidence="2" type="ORF">WJX72_006921</name>
</gene>
<protein>
    <submittedName>
        <fullName evidence="2">Uncharacterized protein</fullName>
    </submittedName>
</protein>
<accession>A0AAW1R6L1</accession>
<dbReference type="Proteomes" id="UP001489004">
    <property type="component" value="Unassembled WGS sequence"/>
</dbReference>
<proteinExistence type="predicted"/>